<evidence type="ECO:0000313" key="1">
    <source>
        <dbReference type="EMBL" id="RAL13991.1"/>
    </source>
</evidence>
<keyword evidence="2" id="KW-1185">Reference proteome</keyword>
<evidence type="ECO:0000313" key="2">
    <source>
        <dbReference type="Proteomes" id="UP000248961"/>
    </source>
</evidence>
<dbReference type="VEuPathDB" id="FungiDB:BO97DRAFT_16775"/>
<dbReference type="GeneID" id="37194565"/>
<gene>
    <name evidence="1" type="ORF">BO97DRAFT_16775</name>
</gene>
<protein>
    <submittedName>
        <fullName evidence="1">Uncharacterized protein</fullName>
    </submittedName>
</protein>
<organism evidence="1 2">
    <name type="scientific">Aspergillus homomorphus (strain CBS 101889)</name>
    <dbReference type="NCBI Taxonomy" id="1450537"/>
    <lineage>
        <taxon>Eukaryota</taxon>
        <taxon>Fungi</taxon>
        <taxon>Dikarya</taxon>
        <taxon>Ascomycota</taxon>
        <taxon>Pezizomycotina</taxon>
        <taxon>Eurotiomycetes</taxon>
        <taxon>Eurotiomycetidae</taxon>
        <taxon>Eurotiales</taxon>
        <taxon>Aspergillaceae</taxon>
        <taxon>Aspergillus</taxon>
        <taxon>Aspergillus subgen. Circumdati</taxon>
    </lineage>
</organism>
<dbReference type="AlphaFoldDB" id="A0A395I1D9"/>
<reference evidence="1 2" key="1">
    <citation type="submission" date="2018-02" db="EMBL/GenBank/DDBJ databases">
        <title>The genomes of Aspergillus section Nigri reveals drivers in fungal speciation.</title>
        <authorList>
            <consortium name="DOE Joint Genome Institute"/>
            <person name="Vesth T.C."/>
            <person name="Nybo J."/>
            <person name="Theobald S."/>
            <person name="Brandl J."/>
            <person name="Frisvad J.C."/>
            <person name="Nielsen K.F."/>
            <person name="Lyhne E.K."/>
            <person name="Kogle M.E."/>
            <person name="Kuo A."/>
            <person name="Riley R."/>
            <person name="Clum A."/>
            <person name="Nolan M."/>
            <person name="Lipzen A."/>
            <person name="Salamov A."/>
            <person name="Henrissat B."/>
            <person name="Wiebenga A."/>
            <person name="De vries R.P."/>
            <person name="Grigoriev I.V."/>
            <person name="Mortensen U.H."/>
            <person name="Andersen M.R."/>
            <person name="Baker S.E."/>
        </authorList>
    </citation>
    <scope>NUCLEOTIDE SEQUENCE [LARGE SCALE GENOMIC DNA]</scope>
    <source>
        <strain evidence="1 2">CBS 101889</strain>
    </source>
</reference>
<proteinExistence type="predicted"/>
<dbReference type="EMBL" id="KZ824276">
    <property type="protein sequence ID" value="RAL13991.1"/>
    <property type="molecule type" value="Genomic_DNA"/>
</dbReference>
<dbReference type="RefSeq" id="XP_025553145.1">
    <property type="nucleotide sequence ID" value="XM_025690276.1"/>
</dbReference>
<name>A0A395I1D9_ASPHC</name>
<accession>A0A395I1D9</accession>
<dbReference type="Proteomes" id="UP000248961">
    <property type="component" value="Unassembled WGS sequence"/>
</dbReference>
<sequence length="153" mass="17551">MPYSIHDTGQTWGRKEDLTVGDEMTEWGFETRQTQCDDEVIPSLLDDLSGNKIVWTPRSDPWLKTRSNQAEGGESSFSGPISTTTRFILHLHLYLVIQSGTTAAKPARRRAVIPNLMQSSNDVKSPSIHPSIHFFFSRRWNFFFRVNVDSSWF</sequence>